<feature type="region of interest" description="Disordered" evidence="1">
    <location>
        <begin position="1"/>
        <end position="22"/>
    </location>
</feature>
<reference evidence="2" key="2">
    <citation type="submission" date="2022-06" db="UniProtKB">
        <authorList>
            <consortium name="EnsemblMetazoa"/>
        </authorList>
    </citation>
    <scope>IDENTIFICATION</scope>
    <source>
        <strain evidence="2">DF5081</strain>
    </source>
</reference>
<reference evidence="3" key="1">
    <citation type="submission" date="2010-08" db="EMBL/GenBank/DDBJ databases">
        <authorList>
            <consortium name="Caenorhabditis japonica Sequencing Consortium"/>
            <person name="Wilson R.K."/>
        </authorList>
    </citation>
    <scope>NUCLEOTIDE SEQUENCE [LARGE SCALE GENOMIC DNA]</scope>
    <source>
        <strain evidence="3">DF5081</strain>
    </source>
</reference>
<dbReference type="AlphaFoldDB" id="A0A8R1E499"/>
<name>A0A8R1E499_CAEJA</name>
<dbReference type="EnsemblMetazoa" id="CJA18342.1">
    <property type="protein sequence ID" value="CJA18342.1"/>
    <property type="gene ID" value="WBGene00137546"/>
</dbReference>
<evidence type="ECO:0000313" key="2">
    <source>
        <dbReference type="EnsemblMetazoa" id="CJA18342.1"/>
    </source>
</evidence>
<dbReference type="Proteomes" id="UP000005237">
    <property type="component" value="Unassembled WGS sequence"/>
</dbReference>
<keyword evidence="3" id="KW-1185">Reference proteome</keyword>
<feature type="region of interest" description="Disordered" evidence="1">
    <location>
        <begin position="97"/>
        <end position="170"/>
    </location>
</feature>
<evidence type="ECO:0000256" key="1">
    <source>
        <dbReference type="SAM" id="MobiDB-lite"/>
    </source>
</evidence>
<evidence type="ECO:0000313" key="3">
    <source>
        <dbReference type="Proteomes" id="UP000005237"/>
    </source>
</evidence>
<dbReference type="OMA" id="ANCETDS"/>
<protein>
    <submittedName>
        <fullName evidence="2">Uncharacterized protein</fullName>
    </submittedName>
</protein>
<sequence length="170" mass="19444">MIKGVEKQNNKRTSGAGGEDDDVEIVAEVGDVQRRREQSRVLDHETLESLRRQQIERNNDWIDKMSPIVKYKIQEYIRKQKNKKMQRRKFSLACGLRNIGKQEPAQHTVRRRSKKATSDSSGVTRTAKVVVLRGTGSEEGSESTKRVTSSSRRKSTPVQKMDMADLDDLE</sequence>
<accession>A0A8R1E499</accession>
<organism evidence="2 3">
    <name type="scientific">Caenorhabditis japonica</name>
    <dbReference type="NCBI Taxonomy" id="281687"/>
    <lineage>
        <taxon>Eukaryota</taxon>
        <taxon>Metazoa</taxon>
        <taxon>Ecdysozoa</taxon>
        <taxon>Nematoda</taxon>
        <taxon>Chromadorea</taxon>
        <taxon>Rhabditida</taxon>
        <taxon>Rhabditina</taxon>
        <taxon>Rhabditomorpha</taxon>
        <taxon>Rhabditoidea</taxon>
        <taxon>Rhabditidae</taxon>
        <taxon>Peloderinae</taxon>
        <taxon>Caenorhabditis</taxon>
    </lineage>
</organism>
<proteinExistence type="predicted"/>